<name>A0A285N3U9_9AQUI</name>
<comment type="function">
    <text evidence="2">Functions as a ribosomal silencing factor. Interacts with ribosomal protein uL14 (rplN), blocking formation of intersubunit bridge B8. Prevents association of the 30S and 50S ribosomal subunits and the formation of functional ribosomes, thus repressing translation.</text>
</comment>
<dbReference type="SUPFAM" id="SSF81301">
    <property type="entry name" value="Nucleotidyltransferase"/>
    <property type="match status" value="1"/>
</dbReference>
<dbReference type="GO" id="GO:0017148">
    <property type="term" value="P:negative regulation of translation"/>
    <property type="evidence" value="ECO:0007669"/>
    <property type="project" value="UniProtKB-UniRule"/>
</dbReference>
<keyword evidence="4" id="KW-1185">Reference proteome</keyword>
<protein>
    <recommendedName>
        <fullName evidence="2">Ribosomal silencing factor RsfS</fullName>
    </recommendedName>
</protein>
<gene>
    <name evidence="2" type="primary">rsfS</name>
    <name evidence="3" type="ORF">SAMN06265182_0177</name>
</gene>
<dbReference type="EMBL" id="OBEI01000001">
    <property type="protein sequence ID" value="SNZ02666.1"/>
    <property type="molecule type" value="Genomic_DNA"/>
</dbReference>
<dbReference type="GO" id="GO:0005737">
    <property type="term" value="C:cytoplasm"/>
    <property type="evidence" value="ECO:0007669"/>
    <property type="project" value="UniProtKB-SubCell"/>
</dbReference>
<dbReference type="InterPro" id="IPR004394">
    <property type="entry name" value="Iojap/RsfS/C7orf30"/>
</dbReference>
<dbReference type="GO" id="GO:0043023">
    <property type="term" value="F:ribosomal large subunit binding"/>
    <property type="evidence" value="ECO:0007669"/>
    <property type="project" value="TreeGrafter"/>
</dbReference>
<dbReference type="Proteomes" id="UP000219036">
    <property type="component" value="Unassembled WGS sequence"/>
</dbReference>
<accession>A0A285N3U9</accession>
<evidence type="ECO:0000313" key="4">
    <source>
        <dbReference type="Proteomes" id="UP000219036"/>
    </source>
</evidence>
<evidence type="ECO:0000256" key="1">
    <source>
        <dbReference type="ARBA" id="ARBA00010574"/>
    </source>
</evidence>
<evidence type="ECO:0000313" key="3">
    <source>
        <dbReference type="EMBL" id="SNZ02666.1"/>
    </source>
</evidence>
<dbReference type="InterPro" id="IPR043519">
    <property type="entry name" value="NT_sf"/>
</dbReference>
<keyword evidence="2" id="KW-0963">Cytoplasm</keyword>
<dbReference type="PANTHER" id="PTHR21043:SF0">
    <property type="entry name" value="MITOCHONDRIAL ASSEMBLY OF RIBOSOMAL LARGE SUBUNIT PROTEIN 1"/>
    <property type="match status" value="1"/>
</dbReference>
<comment type="similarity">
    <text evidence="1 2">Belongs to the Iojap/RsfS family.</text>
</comment>
<dbReference type="Gene3D" id="3.30.460.10">
    <property type="entry name" value="Beta Polymerase, domain 2"/>
    <property type="match status" value="1"/>
</dbReference>
<reference evidence="4" key="1">
    <citation type="submission" date="2017-09" db="EMBL/GenBank/DDBJ databases">
        <authorList>
            <person name="Varghese N."/>
            <person name="Submissions S."/>
        </authorList>
    </citation>
    <scope>NUCLEOTIDE SEQUENCE [LARGE SCALE GENOMIC DNA]</scope>
    <source>
        <strain evidence="4">DSM 15103</strain>
    </source>
</reference>
<proteinExistence type="inferred from homology"/>
<dbReference type="HAMAP" id="MF_01477">
    <property type="entry name" value="Iojap_RsfS"/>
    <property type="match status" value="1"/>
</dbReference>
<sequence>MIKAAEEKKGKDIVALEIGKVSPIADYMVIITGDVPVHTKAICDEITQKLKEMGIIPTHVEGYNEGRWIAIDYGDIMVNIFIPELREYYNLEWLWSDAPVVYSKKEGKDEHRDI</sequence>
<dbReference type="NCBIfam" id="TIGR00090">
    <property type="entry name" value="rsfS_iojap_ybeB"/>
    <property type="match status" value="1"/>
</dbReference>
<comment type="subcellular location">
    <subcellularLocation>
        <location evidence="2">Cytoplasm</location>
    </subcellularLocation>
</comment>
<keyword evidence="2" id="KW-0810">Translation regulation</keyword>
<keyword evidence="2" id="KW-0678">Repressor</keyword>
<dbReference type="AlphaFoldDB" id="A0A285N3U9"/>
<dbReference type="GO" id="GO:0090071">
    <property type="term" value="P:negative regulation of ribosome biogenesis"/>
    <property type="evidence" value="ECO:0007669"/>
    <property type="project" value="UniProtKB-UniRule"/>
</dbReference>
<organism evidence="3 4">
    <name type="scientific">Persephonella hydrogeniphila</name>
    <dbReference type="NCBI Taxonomy" id="198703"/>
    <lineage>
        <taxon>Bacteria</taxon>
        <taxon>Pseudomonadati</taxon>
        <taxon>Aquificota</taxon>
        <taxon>Aquificia</taxon>
        <taxon>Aquificales</taxon>
        <taxon>Hydrogenothermaceae</taxon>
        <taxon>Persephonella</taxon>
    </lineage>
</organism>
<dbReference type="GO" id="GO:0042256">
    <property type="term" value="P:cytosolic ribosome assembly"/>
    <property type="evidence" value="ECO:0007669"/>
    <property type="project" value="UniProtKB-UniRule"/>
</dbReference>
<evidence type="ECO:0000256" key="2">
    <source>
        <dbReference type="HAMAP-Rule" id="MF_01477"/>
    </source>
</evidence>
<comment type="subunit">
    <text evidence="2">Interacts with ribosomal protein uL14 (rplN).</text>
</comment>
<dbReference type="PANTHER" id="PTHR21043">
    <property type="entry name" value="IOJAP SUPERFAMILY ORTHOLOG"/>
    <property type="match status" value="1"/>
</dbReference>
<dbReference type="Pfam" id="PF02410">
    <property type="entry name" value="RsfS"/>
    <property type="match status" value="1"/>
</dbReference>